<sequence>MYWVIQLKLIFRGIFLNINDYRVTICGITVLYKLLKVYEISNYFHLSAKINNTIRNNINNSHNKNF</sequence>
<organism evidence="1 2">
    <name type="scientific">Paramecium octaurelia</name>
    <dbReference type="NCBI Taxonomy" id="43137"/>
    <lineage>
        <taxon>Eukaryota</taxon>
        <taxon>Sar</taxon>
        <taxon>Alveolata</taxon>
        <taxon>Ciliophora</taxon>
        <taxon>Intramacronucleata</taxon>
        <taxon>Oligohymenophorea</taxon>
        <taxon>Peniculida</taxon>
        <taxon>Parameciidae</taxon>
        <taxon>Paramecium</taxon>
    </lineage>
</organism>
<reference evidence="1" key="1">
    <citation type="submission" date="2021-01" db="EMBL/GenBank/DDBJ databases">
        <authorList>
            <consortium name="Genoscope - CEA"/>
            <person name="William W."/>
        </authorList>
    </citation>
    <scope>NUCLEOTIDE SEQUENCE</scope>
</reference>
<proteinExistence type="predicted"/>
<protein>
    <submittedName>
        <fullName evidence="1">Uncharacterized protein</fullName>
    </submittedName>
</protein>
<dbReference type="AlphaFoldDB" id="A0A8S1SN32"/>
<keyword evidence="2" id="KW-1185">Reference proteome</keyword>
<comment type="caution">
    <text evidence="1">The sequence shown here is derived from an EMBL/GenBank/DDBJ whole genome shotgun (WGS) entry which is preliminary data.</text>
</comment>
<dbReference type="Proteomes" id="UP000683925">
    <property type="component" value="Unassembled WGS sequence"/>
</dbReference>
<dbReference type="EMBL" id="CAJJDP010000014">
    <property type="protein sequence ID" value="CAD8142941.1"/>
    <property type="molecule type" value="Genomic_DNA"/>
</dbReference>
<evidence type="ECO:0000313" key="2">
    <source>
        <dbReference type="Proteomes" id="UP000683925"/>
    </source>
</evidence>
<gene>
    <name evidence="1" type="ORF">POCTA_138.1.T0140230</name>
</gene>
<evidence type="ECO:0000313" key="1">
    <source>
        <dbReference type="EMBL" id="CAD8142941.1"/>
    </source>
</evidence>
<name>A0A8S1SN32_PAROT</name>
<accession>A0A8S1SN32</accession>